<keyword evidence="4" id="KW-0503">Monooxygenase</keyword>
<dbReference type="AlphaFoldDB" id="A0A151GBB2"/>
<comment type="caution">
    <text evidence="6">The sequence shown here is derived from an EMBL/GenBank/DDBJ whole genome shotgun (WGS) entry which is preliminary data.</text>
</comment>
<evidence type="ECO:0000313" key="7">
    <source>
        <dbReference type="Proteomes" id="UP000076580"/>
    </source>
</evidence>
<dbReference type="Gene3D" id="3.50.50.60">
    <property type="entry name" value="FAD/NAD(P)-binding domain"/>
    <property type="match status" value="1"/>
</dbReference>
<evidence type="ECO:0000259" key="5">
    <source>
        <dbReference type="Pfam" id="PF01494"/>
    </source>
</evidence>
<proteinExistence type="predicted"/>
<name>A0A151GBB2_DRECN</name>
<dbReference type="SUPFAM" id="SSF51905">
    <property type="entry name" value="FAD/NAD(P)-binding domain"/>
    <property type="match status" value="1"/>
</dbReference>
<dbReference type="GO" id="GO:0071949">
    <property type="term" value="F:FAD binding"/>
    <property type="evidence" value="ECO:0007669"/>
    <property type="project" value="InterPro"/>
</dbReference>
<evidence type="ECO:0000256" key="4">
    <source>
        <dbReference type="ARBA" id="ARBA00023033"/>
    </source>
</evidence>
<evidence type="ECO:0000256" key="3">
    <source>
        <dbReference type="ARBA" id="ARBA00023002"/>
    </source>
</evidence>
<dbReference type="PRINTS" id="PR00420">
    <property type="entry name" value="RNGMNOXGNASE"/>
</dbReference>
<dbReference type="InterPro" id="IPR036188">
    <property type="entry name" value="FAD/NAD-bd_sf"/>
</dbReference>
<dbReference type="Proteomes" id="UP000076580">
    <property type="component" value="Chromosome 03"/>
</dbReference>
<evidence type="ECO:0000256" key="1">
    <source>
        <dbReference type="ARBA" id="ARBA00022630"/>
    </source>
</evidence>
<organism evidence="6 7">
    <name type="scientific">Drechmeria coniospora</name>
    <name type="common">Nematophagous fungus</name>
    <name type="synonym">Meria coniospora</name>
    <dbReference type="NCBI Taxonomy" id="98403"/>
    <lineage>
        <taxon>Eukaryota</taxon>
        <taxon>Fungi</taxon>
        <taxon>Dikarya</taxon>
        <taxon>Ascomycota</taxon>
        <taxon>Pezizomycotina</taxon>
        <taxon>Sordariomycetes</taxon>
        <taxon>Hypocreomycetidae</taxon>
        <taxon>Hypocreales</taxon>
        <taxon>Ophiocordycipitaceae</taxon>
        <taxon>Drechmeria</taxon>
    </lineage>
</organism>
<keyword evidence="3" id="KW-0560">Oxidoreductase</keyword>
<keyword evidence="7" id="KW-1185">Reference proteome</keyword>
<evidence type="ECO:0000256" key="2">
    <source>
        <dbReference type="ARBA" id="ARBA00022827"/>
    </source>
</evidence>
<keyword evidence="1" id="KW-0285">Flavoprotein</keyword>
<evidence type="ECO:0000313" key="6">
    <source>
        <dbReference type="EMBL" id="KYK54399.1"/>
    </source>
</evidence>
<dbReference type="GO" id="GO:0004497">
    <property type="term" value="F:monooxygenase activity"/>
    <property type="evidence" value="ECO:0007669"/>
    <property type="project" value="UniProtKB-KW"/>
</dbReference>
<dbReference type="GeneID" id="63719000"/>
<accession>A0A151GBB2</accession>
<dbReference type="EMBL" id="LAYC01000003">
    <property type="protein sequence ID" value="KYK54399.1"/>
    <property type="molecule type" value="Genomic_DNA"/>
</dbReference>
<dbReference type="Pfam" id="PF01494">
    <property type="entry name" value="FAD_binding_3"/>
    <property type="match status" value="1"/>
</dbReference>
<dbReference type="PANTHER" id="PTHR46972">
    <property type="entry name" value="MONOOXYGENASE ASQM-RELATED"/>
    <property type="match status" value="1"/>
</dbReference>
<reference evidence="6 7" key="1">
    <citation type="journal article" date="2016" name="Sci. Rep.">
        <title>Insights into Adaptations to a Near-Obligate Nematode Endoparasitic Lifestyle from the Finished Genome of Drechmeria coniospora.</title>
        <authorList>
            <person name="Zhang L."/>
            <person name="Zhou Z."/>
            <person name="Guo Q."/>
            <person name="Fokkens L."/>
            <person name="Miskei M."/>
            <person name="Pocsi I."/>
            <person name="Zhang W."/>
            <person name="Chen M."/>
            <person name="Wang L."/>
            <person name="Sun Y."/>
            <person name="Donzelli B.G."/>
            <person name="Gibson D.M."/>
            <person name="Nelson D.R."/>
            <person name="Luo J.G."/>
            <person name="Rep M."/>
            <person name="Liu H."/>
            <person name="Yang S."/>
            <person name="Wang J."/>
            <person name="Krasnoff S.B."/>
            <person name="Xu Y."/>
            <person name="Molnar I."/>
            <person name="Lin M."/>
        </authorList>
    </citation>
    <scope>NUCLEOTIDE SEQUENCE [LARGE SCALE GENOMIC DNA]</scope>
    <source>
        <strain evidence="6 7">ARSEF 6962</strain>
    </source>
</reference>
<feature type="domain" description="FAD-binding" evidence="5">
    <location>
        <begin position="73"/>
        <end position="382"/>
    </location>
</feature>
<dbReference type="RefSeq" id="XP_040653751.1">
    <property type="nucleotide sequence ID" value="XM_040803647.1"/>
</dbReference>
<dbReference type="STRING" id="98403.A0A151GBB2"/>
<sequence>MSDSMHLLQGKTIFVAGGGIAGSAFVASLRKLWDPSWTPPTVVVFDRDSSDVAGRRDAESYSVSISGHSEAGGLVALQKIGLVDEVLAQAVSGADGTAMFKIWGPSWQERVRLEQKPLHGLPTASVRISRKRLRRILNDAVEGWEYGRIQWDSQCLSVKKLGTGELRIRIRQGDETVERDCDFLVAADGAISRLRAWFRPDDKLQYAGAVLRGGLATFDDGVPNPPGMDWGFIMSSRGISCFYSPVDEKTVVWLVGHLEREPASALHRSNAEAVVTRAAELGAHFREPFQAMVGRTDLNTVMCINAHDKEPFRHQKLDRMPVVFIGDSNHALSPFAGFGVNLALSDGWDLAWQLCQETTSLREAMAAYDDISLPRAAAMVAASRKNLQAGHATGWRYWKFMARLWAGRWSKRSKKPSND</sequence>
<dbReference type="InParanoid" id="A0A151GBB2"/>
<protein>
    <submittedName>
        <fullName evidence="6">FAD binding domain containing protein</fullName>
    </submittedName>
</protein>
<keyword evidence="2" id="KW-0274">FAD</keyword>
<dbReference type="PANTHER" id="PTHR46972:SF1">
    <property type="entry name" value="FAD DEPENDENT OXIDOREDUCTASE DOMAIN-CONTAINING PROTEIN"/>
    <property type="match status" value="1"/>
</dbReference>
<gene>
    <name evidence="6" type="ORF">DCS_06357</name>
</gene>
<dbReference type="InterPro" id="IPR002938">
    <property type="entry name" value="FAD-bd"/>
</dbReference>